<feature type="repeat" description="ANK" evidence="4">
    <location>
        <begin position="435"/>
        <end position="467"/>
    </location>
</feature>
<dbReference type="PROSITE" id="PS50088">
    <property type="entry name" value="ANK_REPEAT"/>
    <property type="match status" value="4"/>
</dbReference>
<dbReference type="Pfam" id="PF13637">
    <property type="entry name" value="Ank_4"/>
    <property type="match status" value="1"/>
</dbReference>
<accession>A0AAD4EV50</accession>
<sequence>MDSSMPKKSWGLKFTVKNIFKNPKTHTGPGPAPDDESRWGNTAEKPVVLSTLHEAVRNNDMAMANRVLEAFPHELYETDDQGMTPLALAILHGNLDMAKRLYVAGASPLPSRNNGESLLCFAAANQHAPIIRWFVTLGYPNLLNTRDPAGSTPLHHAVLRNSLAVTRALLDAGADPNVHALRIPAPGTPDTDTSTPPPGIGTPLFYTLDKSLNPAQPLDTRLAQLRLLLEYGAYVDIRQEVDGTYPSHEAVMSGEQDIIAALLDEGILSPTPYPDPSKTEQSKNPNNNPLPPRTKSEPNPTRGTLDINIPSSPSDPPMRGTTPLMYAAAACRPPLVRYLLARGADPARVNTLGETALHWAGVNEKEAVPAPSFTSTSTPTSDPEKCDQNHQSQQEKKEQQQEQQEQQKEEEEGADAVIRLLVRDAGIDVNARNALGGTALHGAAYRGRLANVRALLELGADRGCVTEGLHYDKLLDGVRGTAEELARGQGHWDVAELIRGGRVREWR</sequence>
<protein>
    <recommendedName>
        <fullName evidence="1">protein S-acyltransferase</fullName>
        <ecNumber evidence="1">2.3.1.225</ecNumber>
    </recommendedName>
</protein>
<name>A0AAD4EV50_9PEZI</name>
<evidence type="ECO:0000256" key="1">
    <source>
        <dbReference type="ARBA" id="ARBA00012210"/>
    </source>
</evidence>
<dbReference type="PANTHER" id="PTHR24161">
    <property type="entry name" value="ANK_REP_REGION DOMAIN-CONTAINING PROTEIN-RELATED"/>
    <property type="match status" value="1"/>
</dbReference>
<feature type="region of interest" description="Disordered" evidence="5">
    <location>
        <begin position="368"/>
        <end position="412"/>
    </location>
</feature>
<dbReference type="EMBL" id="JAHCVI010000004">
    <property type="protein sequence ID" value="KAG7286117.1"/>
    <property type="molecule type" value="Genomic_DNA"/>
</dbReference>
<gene>
    <name evidence="6" type="ORF">NEMBOFW57_008420</name>
</gene>
<dbReference type="SUPFAM" id="SSF48403">
    <property type="entry name" value="Ankyrin repeat"/>
    <property type="match status" value="2"/>
</dbReference>
<feature type="region of interest" description="Disordered" evidence="5">
    <location>
        <begin position="269"/>
        <end position="321"/>
    </location>
</feature>
<dbReference type="PANTHER" id="PTHR24161:SF85">
    <property type="entry name" value="PALMITOYLTRANSFERASE HIP14"/>
    <property type="match status" value="1"/>
</dbReference>
<dbReference type="Pfam" id="PF00023">
    <property type="entry name" value="Ank"/>
    <property type="match status" value="1"/>
</dbReference>
<dbReference type="InterPro" id="IPR036770">
    <property type="entry name" value="Ankyrin_rpt-contain_sf"/>
</dbReference>
<dbReference type="Pfam" id="PF12796">
    <property type="entry name" value="Ank_2"/>
    <property type="match status" value="2"/>
</dbReference>
<evidence type="ECO:0000256" key="4">
    <source>
        <dbReference type="PROSITE-ProRule" id="PRU00023"/>
    </source>
</evidence>
<dbReference type="PROSITE" id="PS50297">
    <property type="entry name" value="ANK_REP_REGION"/>
    <property type="match status" value="4"/>
</dbReference>
<evidence type="ECO:0000256" key="3">
    <source>
        <dbReference type="ARBA" id="ARBA00023043"/>
    </source>
</evidence>
<reference evidence="6" key="1">
    <citation type="submission" date="2023-02" db="EMBL/GenBank/DDBJ databases">
        <authorList>
            <person name="Palmer J.M."/>
        </authorList>
    </citation>
    <scope>NUCLEOTIDE SEQUENCE</scope>
    <source>
        <strain evidence="6">FW57</strain>
    </source>
</reference>
<feature type="compositionally biased region" description="Basic and acidic residues" evidence="5">
    <location>
        <begin position="382"/>
        <end position="400"/>
    </location>
</feature>
<organism evidence="6 7">
    <name type="scientific">Staphylotrichum longicolle</name>
    <dbReference type="NCBI Taxonomy" id="669026"/>
    <lineage>
        <taxon>Eukaryota</taxon>
        <taxon>Fungi</taxon>
        <taxon>Dikarya</taxon>
        <taxon>Ascomycota</taxon>
        <taxon>Pezizomycotina</taxon>
        <taxon>Sordariomycetes</taxon>
        <taxon>Sordariomycetidae</taxon>
        <taxon>Sordariales</taxon>
        <taxon>Chaetomiaceae</taxon>
        <taxon>Staphylotrichum</taxon>
    </lineage>
</organism>
<dbReference type="InterPro" id="IPR002110">
    <property type="entry name" value="Ankyrin_rpt"/>
</dbReference>
<dbReference type="EC" id="2.3.1.225" evidence="1"/>
<feature type="repeat" description="ANK" evidence="4">
    <location>
        <begin position="319"/>
        <end position="351"/>
    </location>
</feature>
<dbReference type="Proteomes" id="UP001197093">
    <property type="component" value="Unassembled WGS sequence"/>
</dbReference>
<keyword evidence="3 4" id="KW-0040">ANK repeat</keyword>
<evidence type="ECO:0000256" key="5">
    <source>
        <dbReference type="SAM" id="MobiDB-lite"/>
    </source>
</evidence>
<keyword evidence="7" id="KW-1185">Reference proteome</keyword>
<comment type="caution">
    <text evidence="6">The sequence shown here is derived from an EMBL/GenBank/DDBJ whole genome shotgun (WGS) entry which is preliminary data.</text>
</comment>
<feature type="repeat" description="ANK" evidence="4">
    <location>
        <begin position="81"/>
        <end position="107"/>
    </location>
</feature>
<feature type="repeat" description="ANK" evidence="4">
    <location>
        <begin position="149"/>
        <end position="181"/>
    </location>
</feature>
<keyword evidence="2" id="KW-0677">Repeat</keyword>
<feature type="region of interest" description="Disordered" evidence="5">
    <location>
        <begin position="21"/>
        <end position="40"/>
    </location>
</feature>
<dbReference type="AlphaFoldDB" id="A0AAD4EV50"/>
<feature type="compositionally biased region" description="Low complexity" evidence="5">
    <location>
        <begin position="369"/>
        <end position="381"/>
    </location>
</feature>
<dbReference type="SMART" id="SM00248">
    <property type="entry name" value="ANK"/>
    <property type="match status" value="7"/>
</dbReference>
<proteinExistence type="predicted"/>
<dbReference type="Gene3D" id="1.25.40.20">
    <property type="entry name" value="Ankyrin repeat-containing domain"/>
    <property type="match status" value="3"/>
</dbReference>
<evidence type="ECO:0000256" key="2">
    <source>
        <dbReference type="ARBA" id="ARBA00022737"/>
    </source>
</evidence>
<evidence type="ECO:0000313" key="7">
    <source>
        <dbReference type="Proteomes" id="UP001197093"/>
    </source>
</evidence>
<dbReference type="GO" id="GO:0019706">
    <property type="term" value="F:protein-cysteine S-palmitoyltransferase activity"/>
    <property type="evidence" value="ECO:0007669"/>
    <property type="project" value="UniProtKB-EC"/>
</dbReference>
<evidence type="ECO:0000313" key="6">
    <source>
        <dbReference type="EMBL" id="KAG7286117.1"/>
    </source>
</evidence>